<name>A0A1T5NDU2_9BACT</name>
<sequence length="419" mass="46531">MLHDELKDLLEKYLDNRITPEETRRLQALMQTDRNGPALEEMIAAILAEDRYTDAAHPDLQQAFNKVMETAALRQALTRKDHDEDTNDSAQQPVQEADNRYHISRKKIRTFYKTMAAAAAVAFILAAGYTWRYYYVGPAPLVSKKTVSPISTGNKAELILADGSTIVLDNAGTGTVGKQGNTRIIKLDSGRLAYHAAGSNSAAPEYNTIRTPKGGQYQVVLPDGSQVWLNAASSLTFPVAFAGSNRTVRLTGEAYFEIAQQAAKPFIVQTSGVQVKVLGTHFNVMAYTDEARVKTTLLEGAVSVTQGAATTMMKPGQQASIAEKEDHFLITRPDMEEVMAWKEGQFRFRKTDITVIMRQIARWYDVDIEYEGDLSGIQLFGSMTRKENVTQLLELLEQTGRVHFIVKGNRITVMPATMK</sequence>
<feature type="domain" description="FecR protein" evidence="2">
    <location>
        <begin position="208"/>
        <end position="302"/>
    </location>
</feature>
<accession>A0A1T5NDU2</accession>
<keyword evidence="5" id="KW-1185">Reference proteome</keyword>
<dbReference type="Gene3D" id="3.55.50.30">
    <property type="match status" value="1"/>
</dbReference>
<organism evidence="4 5">
    <name type="scientific">Chitinophaga ginsengisegetis</name>
    <dbReference type="NCBI Taxonomy" id="393003"/>
    <lineage>
        <taxon>Bacteria</taxon>
        <taxon>Pseudomonadati</taxon>
        <taxon>Bacteroidota</taxon>
        <taxon>Chitinophagia</taxon>
        <taxon>Chitinophagales</taxon>
        <taxon>Chitinophagaceae</taxon>
        <taxon>Chitinophaga</taxon>
    </lineage>
</organism>
<dbReference type="Pfam" id="PF04773">
    <property type="entry name" value="FecR"/>
    <property type="match status" value="1"/>
</dbReference>
<keyword evidence="1" id="KW-0472">Membrane</keyword>
<evidence type="ECO:0000313" key="4">
    <source>
        <dbReference type="EMBL" id="SKC98359.1"/>
    </source>
</evidence>
<dbReference type="EMBL" id="FUZZ01000001">
    <property type="protein sequence ID" value="SKC98359.1"/>
    <property type="molecule type" value="Genomic_DNA"/>
</dbReference>
<dbReference type="PANTHER" id="PTHR30273:SF2">
    <property type="entry name" value="PROTEIN FECR"/>
    <property type="match status" value="1"/>
</dbReference>
<dbReference type="InterPro" id="IPR012373">
    <property type="entry name" value="Ferrdict_sens_TM"/>
</dbReference>
<keyword evidence="1" id="KW-1133">Transmembrane helix</keyword>
<dbReference type="Pfam" id="PF16344">
    <property type="entry name" value="FecR_C"/>
    <property type="match status" value="1"/>
</dbReference>
<dbReference type="AlphaFoldDB" id="A0A1T5NDU2"/>
<gene>
    <name evidence="4" type="ORF">SAMN05660461_1171</name>
</gene>
<dbReference type="InterPro" id="IPR006860">
    <property type="entry name" value="FecR"/>
</dbReference>
<dbReference type="PANTHER" id="PTHR30273">
    <property type="entry name" value="PERIPLASMIC SIGNAL SENSOR AND SIGMA FACTOR ACTIVATOR FECR-RELATED"/>
    <property type="match status" value="1"/>
</dbReference>
<dbReference type="RefSeq" id="WP_079468454.1">
    <property type="nucleotide sequence ID" value="NZ_FUZZ01000001.1"/>
</dbReference>
<dbReference type="STRING" id="393003.SAMN05660461_1171"/>
<evidence type="ECO:0000313" key="5">
    <source>
        <dbReference type="Proteomes" id="UP000190166"/>
    </source>
</evidence>
<feature type="transmembrane region" description="Helical" evidence="1">
    <location>
        <begin position="110"/>
        <end position="131"/>
    </location>
</feature>
<protein>
    <submittedName>
        <fullName evidence="4">FecR family protein</fullName>
    </submittedName>
</protein>
<evidence type="ECO:0000256" key="1">
    <source>
        <dbReference type="SAM" id="Phobius"/>
    </source>
</evidence>
<evidence type="ECO:0000259" key="3">
    <source>
        <dbReference type="Pfam" id="PF16344"/>
    </source>
</evidence>
<dbReference type="GO" id="GO:0016989">
    <property type="term" value="F:sigma factor antagonist activity"/>
    <property type="evidence" value="ECO:0007669"/>
    <property type="project" value="TreeGrafter"/>
</dbReference>
<reference evidence="4 5" key="1">
    <citation type="submission" date="2017-02" db="EMBL/GenBank/DDBJ databases">
        <authorList>
            <person name="Peterson S.W."/>
        </authorList>
    </citation>
    <scope>NUCLEOTIDE SEQUENCE [LARGE SCALE GENOMIC DNA]</scope>
    <source>
        <strain evidence="4 5">DSM 18108</strain>
    </source>
</reference>
<dbReference type="InterPro" id="IPR032508">
    <property type="entry name" value="FecR_C"/>
</dbReference>
<dbReference type="Gene3D" id="2.60.120.1440">
    <property type="match status" value="1"/>
</dbReference>
<evidence type="ECO:0000259" key="2">
    <source>
        <dbReference type="Pfam" id="PF04773"/>
    </source>
</evidence>
<proteinExistence type="predicted"/>
<dbReference type="FunFam" id="2.60.120.1440:FF:000001">
    <property type="entry name" value="Putative anti-sigma factor"/>
    <property type="match status" value="1"/>
</dbReference>
<feature type="domain" description="Protein FecR C-terminal" evidence="3">
    <location>
        <begin position="346"/>
        <end position="413"/>
    </location>
</feature>
<dbReference type="Proteomes" id="UP000190166">
    <property type="component" value="Unassembled WGS sequence"/>
</dbReference>
<keyword evidence="1" id="KW-0812">Transmembrane</keyword>